<dbReference type="PANTHER" id="PTHR31306">
    <property type="entry name" value="ALPHA-1,6-MANNOSYLTRANSFERASE MNN11-RELATED"/>
    <property type="match status" value="1"/>
</dbReference>
<keyword evidence="1" id="KW-0328">Glycosyltransferase</keyword>
<dbReference type="Gene3D" id="3.90.550.10">
    <property type="entry name" value="Spore Coat Polysaccharide Biosynthesis Protein SpsA, Chain A"/>
    <property type="match status" value="1"/>
</dbReference>
<dbReference type="GO" id="GO:0006487">
    <property type="term" value="P:protein N-linked glycosylation"/>
    <property type="evidence" value="ECO:0007669"/>
    <property type="project" value="TreeGrafter"/>
</dbReference>
<dbReference type="GO" id="GO:0016757">
    <property type="term" value="F:glycosyltransferase activity"/>
    <property type="evidence" value="ECO:0007669"/>
    <property type="project" value="UniProtKB-KW"/>
</dbReference>
<evidence type="ECO:0000256" key="1">
    <source>
        <dbReference type="ARBA" id="ARBA00022676"/>
    </source>
</evidence>
<keyword evidence="2" id="KW-0808">Transferase</keyword>
<protein>
    <recommendedName>
        <fullName evidence="4">Nucleotide-diphospho-sugar transferase domain-containing protein</fullName>
    </recommendedName>
</protein>
<dbReference type="PANTHER" id="PTHR31306:SF4">
    <property type="entry name" value="ALPHA-1,2-GALACTOSYLTRANSFERASE"/>
    <property type="match status" value="1"/>
</dbReference>
<proteinExistence type="predicted"/>
<accession>A0A6C0F2T6</accession>
<dbReference type="Pfam" id="PF05637">
    <property type="entry name" value="Glyco_transf_34"/>
    <property type="match status" value="1"/>
</dbReference>
<dbReference type="AlphaFoldDB" id="A0A6C0F2T6"/>
<evidence type="ECO:0008006" key="4">
    <source>
        <dbReference type="Google" id="ProtNLM"/>
    </source>
</evidence>
<dbReference type="GO" id="GO:0000139">
    <property type="term" value="C:Golgi membrane"/>
    <property type="evidence" value="ECO:0007669"/>
    <property type="project" value="TreeGrafter"/>
</dbReference>
<reference evidence="3" key="1">
    <citation type="journal article" date="2020" name="Nature">
        <title>Giant virus diversity and host interactions through global metagenomics.</title>
        <authorList>
            <person name="Schulz F."/>
            <person name="Roux S."/>
            <person name="Paez-Espino D."/>
            <person name="Jungbluth S."/>
            <person name="Walsh D.A."/>
            <person name="Denef V.J."/>
            <person name="McMahon K.D."/>
            <person name="Konstantinidis K.T."/>
            <person name="Eloe-Fadrosh E.A."/>
            <person name="Kyrpides N.C."/>
            <person name="Woyke T."/>
        </authorList>
    </citation>
    <scope>NUCLEOTIDE SEQUENCE</scope>
    <source>
        <strain evidence="3">GVMAG-M-3300009180-1</strain>
    </source>
</reference>
<dbReference type="EMBL" id="MN739014">
    <property type="protein sequence ID" value="QHT35181.1"/>
    <property type="molecule type" value="Genomic_DNA"/>
</dbReference>
<dbReference type="InterPro" id="IPR008630">
    <property type="entry name" value="Glyco_trans_34"/>
</dbReference>
<sequence>MKIIFTTLHNSTYKPLAEKTLTLNKLPYCIKHGYPLLVKDDNFRNIDIGFEKAYLIQTAFNDYPDCEWVFFSECDTFITNMDIKLEDLIHGENKHVVITADINGINAGSFFVKNSAEGKGFINDMIDSIGNFQHEQAFIIDSYFGSKKHTDIIALYPQKKFNSYDYYLYGSTFPTGLDYFGNNGRWEPGDFIIHFVARTLKERLTLADEYLQKSQNQIKTQFFKINMFFKP</sequence>
<evidence type="ECO:0000256" key="2">
    <source>
        <dbReference type="ARBA" id="ARBA00022679"/>
    </source>
</evidence>
<organism evidence="3">
    <name type="scientific">viral metagenome</name>
    <dbReference type="NCBI Taxonomy" id="1070528"/>
    <lineage>
        <taxon>unclassified sequences</taxon>
        <taxon>metagenomes</taxon>
        <taxon>organismal metagenomes</taxon>
    </lineage>
</organism>
<dbReference type="InterPro" id="IPR029044">
    <property type="entry name" value="Nucleotide-diphossugar_trans"/>
</dbReference>
<name>A0A6C0F2T6_9ZZZZ</name>
<evidence type="ECO:0000313" key="3">
    <source>
        <dbReference type="EMBL" id="QHT35181.1"/>
    </source>
</evidence>